<reference evidence="1 2" key="1">
    <citation type="submission" date="2019-06" db="EMBL/GenBank/DDBJ databases">
        <title>Micromonospora ordensis sp. nov., isolated from deep marine sediment.</title>
        <authorList>
            <person name="Veyisoglu A."/>
            <person name="Carro L."/>
            <person name="Klenk H.-P."/>
            <person name="Sahin N."/>
        </authorList>
    </citation>
    <scope>NUCLEOTIDE SEQUENCE [LARGE SCALE GENOMIC DNA]</scope>
    <source>
        <strain evidence="1 2">S2509</strain>
    </source>
</reference>
<name>A0A5C4QXJ7_9ACTN</name>
<proteinExistence type="predicted"/>
<evidence type="ECO:0000313" key="1">
    <source>
        <dbReference type="EMBL" id="TNH30761.1"/>
    </source>
</evidence>
<evidence type="ECO:0000313" key="2">
    <source>
        <dbReference type="Proteomes" id="UP000306145"/>
    </source>
</evidence>
<evidence type="ECO:0008006" key="3">
    <source>
        <dbReference type="Google" id="ProtNLM"/>
    </source>
</evidence>
<keyword evidence="2" id="KW-1185">Reference proteome</keyword>
<accession>A0A5C4QXJ7</accession>
<organism evidence="1 2">
    <name type="scientific">Micromonospora orduensis</name>
    <dbReference type="NCBI Taxonomy" id="1420891"/>
    <lineage>
        <taxon>Bacteria</taxon>
        <taxon>Bacillati</taxon>
        <taxon>Actinomycetota</taxon>
        <taxon>Actinomycetes</taxon>
        <taxon>Micromonosporales</taxon>
        <taxon>Micromonosporaceae</taxon>
        <taxon>Micromonospora</taxon>
    </lineage>
</organism>
<dbReference type="EMBL" id="VDFY01000099">
    <property type="protein sequence ID" value="TNH30761.1"/>
    <property type="molecule type" value="Genomic_DNA"/>
</dbReference>
<dbReference type="AlphaFoldDB" id="A0A5C4QXJ7"/>
<dbReference type="RefSeq" id="WP_139583313.1">
    <property type="nucleotide sequence ID" value="NZ_VDFY01000099.1"/>
</dbReference>
<dbReference type="OrthoDB" id="9860181at2"/>
<comment type="caution">
    <text evidence="1">The sequence shown here is derived from an EMBL/GenBank/DDBJ whole genome shotgun (WGS) entry which is preliminary data.</text>
</comment>
<protein>
    <recommendedName>
        <fullName evidence="3">DUF4760 domain-containing protein</fullName>
    </recommendedName>
</protein>
<dbReference type="Proteomes" id="UP000306145">
    <property type="component" value="Unassembled WGS sequence"/>
</dbReference>
<sequence>MDVIAVVASALSAVVALIAARFALQNAKGALRSAEIAGKGLQRQNVAHLFQGFAVANEATLEHPELLYEVHGLDRSVSLDEARSIAYLSVLLDAFQGFYDDLYDGDFARMATEMKGASTFLNKVLAVPANRDRWRVAQELYYGDFDRSFIDAVNDLLDFEQARAATESAVVAAPAPRAGEHGVH</sequence>
<gene>
    <name evidence="1" type="ORF">FHG89_05790</name>
</gene>